<proteinExistence type="predicted"/>
<evidence type="ECO:0000313" key="2">
    <source>
        <dbReference type="Proteomes" id="UP000499080"/>
    </source>
</evidence>
<dbReference type="EMBL" id="BGPR01002804">
    <property type="protein sequence ID" value="GBM79134.1"/>
    <property type="molecule type" value="Genomic_DNA"/>
</dbReference>
<reference evidence="1 2" key="1">
    <citation type="journal article" date="2019" name="Sci. Rep.">
        <title>Orb-weaving spider Araneus ventricosus genome elucidates the spidroin gene catalogue.</title>
        <authorList>
            <person name="Kono N."/>
            <person name="Nakamura H."/>
            <person name="Ohtoshi R."/>
            <person name="Moran D.A.P."/>
            <person name="Shinohara A."/>
            <person name="Yoshida Y."/>
            <person name="Fujiwara M."/>
            <person name="Mori M."/>
            <person name="Tomita M."/>
            <person name="Arakawa K."/>
        </authorList>
    </citation>
    <scope>NUCLEOTIDE SEQUENCE [LARGE SCALE GENOMIC DNA]</scope>
</reference>
<dbReference type="Proteomes" id="UP000499080">
    <property type="component" value="Unassembled WGS sequence"/>
</dbReference>
<dbReference type="PANTHER" id="PTHR22955">
    <property type="entry name" value="RETROTRANSPOSON"/>
    <property type="match status" value="1"/>
</dbReference>
<protein>
    <submittedName>
        <fullName evidence="1">Uncharacterized protein</fullName>
    </submittedName>
</protein>
<comment type="caution">
    <text evidence="1">The sequence shown here is derived from an EMBL/GenBank/DDBJ whole genome shotgun (WGS) entry which is preliminary data.</text>
</comment>
<keyword evidence="2" id="KW-1185">Reference proteome</keyword>
<evidence type="ECO:0000313" key="1">
    <source>
        <dbReference type="EMBL" id="GBM79134.1"/>
    </source>
</evidence>
<organism evidence="1 2">
    <name type="scientific">Araneus ventricosus</name>
    <name type="common">Orbweaver spider</name>
    <name type="synonym">Epeira ventricosa</name>
    <dbReference type="NCBI Taxonomy" id="182803"/>
    <lineage>
        <taxon>Eukaryota</taxon>
        <taxon>Metazoa</taxon>
        <taxon>Ecdysozoa</taxon>
        <taxon>Arthropoda</taxon>
        <taxon>Chelicerata</taxon>
        <taxon>Arachnida</taxon>
        <taxon>Araneae</taxon>
        <taxon>Araneomorphae</taxon>
        <taxon>Entelegynae</taxon>
        <taxon>Araneoidea</taxon>
        <taxon>Araneidae</taxon>
        <taxon>Araneus</taxon>
    </lineage>
</organism>
<name>A0A4Y2INB9_ARAVE</name>
<dbReference type="AlphaFoldDB" id="A0A4Y2INB9"/>
<gene>
    <name evidence="1" type="ORF">AVEN_256249_1</name>
</gene>
<dbReference type="PANTHER" id="PTHR22955:SF77">
    <property type="entry name" value="ASPARTIC PUTATIVE DOMAIN-CONTAINING PROTEIN-RELATED"/>
    <property type="match status" value="1"/>
</dbReference>
<dbReference type="OrthoDB" id="6435507at2759"/>
<sequence>MYFWTDPMIVLGWITNTEPWNTFVGNRIKEIRELTNVEDFLFVPGDINTADLLSHSCDFSELLRSRWCESSKWLYECPEFWPYKEMILPEKAMIEQRKTCCRETEY</sequence>
<accession>A0A4Y2INB9</accession>